<dbReference type="Pfam" id="PF01799">
    <property type="entry name" value="Fer2_2"/>
    <property type="match status" value="1"/>
</dbReference>
<keyword evidence="5" id="KW-0411">Iron-sulfur</keyword>
<dbReference type="PANTHER" id="PTHR44379">
    <property type="entry name" value="OXIDOREDUCTASE WITH IRON-SULFUR SUBUNIT"/>
    <property type="match status" value="1"/>
</dbReference>
<dbReference type="Gene3D" id="1.10.150.120">
    <property type="entry name" value="[2Fe-2S]-binding domain"/>
    <property type="match status" value="1"/>
</dbReference>
<organism evidence="7 8">
    <name type="scientific">Amycolatopsis thermalba</name>
    <dbReference type="NCBI Taxonomy" id="944492"/>
    <lineage>
        <taxon>Bacteria</taxon>
        <taxon>Bacillati</taxon>
        <taxon>Actinomycetota</taxon>
        <taxon>Actinomycetes</taxon>
        <taxon>Pseudonocardiales</taxon>
        <taxon>Pseudonocardiaceae</taxon>
        <taxon>Amycolatopsis</taxon>
    </lineage>
</organism>
<name>A0ABY4P0U2_9PSEU</name>
<keyword evidence="8" id="KW-1185">Reference proteome</keyword>
<keyword evidence="3" id="KW-0560">Oxidoreductase</keyword>
<reference evidence="7" key="1">
    <citation type="submission" date="2022-01" db="EMBL/GenBank/DDBJ databases">
        <title>PSI-footprinting approach for the identification of protein synthesis inhibitor producers.</title>
        <authorList>
            <person name="Handel F."/>
            <person name="Kulik A."/>
            <person name="Wex K.W."/>
            <person name="Berscheid A."/>
            <person name="Saur J.S."/>
            <person name="Winkler A."/>
            <person name="Wibberg D."/>
            <person name="Kalinowski J."/>
            <person name="Broetz-Oesterhelt H."/>
            <person name="Mast Y."/>
        </authorList>
    </citation>
    <scope>NUCLEOTIDE SEQUENCE</scope>
    <source>
        <strain evidence="7">KNN 49.3e</strain>
    </source>
</reference>
<keyword evidence="4" id="KW-0408">Iron</keyword>
<dbReference type="Gene3D" id="3.10.20.30">
    <property type="match status" value="1"/>
</dbReference>
<proteinExistence type="predicted"/>
<evidence type="ECO:0000256" key="5">
    <source>
        <dbReference type="ARBA" id="ARBA00023014"/>
    </source>
</evidence>
<feature type="domain" description="2Fe-2S ferredoxin-type" evidence="6">
    <location>
        <begin position="15"/>
        <end position="91"/>
    </location>
</feature>
<evidence type="ECO:0000313" key="8">
    <source>
        <dbReference type="Proteomes" id="UP000830158"/>
    </source>
</evidence>
<dbReference type="InterPro" id="IPR051452">
    <property type="entry name" value="Diverse_Oxidoreductases"/>
</dbReference>
<evidence type="ECO:0000313" key="7">
    <source>
        <dbReference type="EMBL" id="UQS25959.1"/>
    </source>
</evidence>
<gene>
    <name evidence="7" type="ORF">L1857_25705</name>
</gene>
<evidence type="ECO:0000256" key="3">
    <source>
        <dbReference type="ARBA" id="ARBA00023002"/>
    </source>
</evidence>
<dbReference type="InterPro" id="IPR002888">
    <property type="entry name" value="2Fe-2S-bd"/>
</dbReference>
<dbReference type="SUPFAM" id="SSF54292">
    <property type="entry name" value="2Fe-2S ferredoxin-like"/>
    <property type="match status" value="1"/>
</dbReference>
<dbReference type="CDD" id="cd00207">
    <property type="entry name" value="fer2"/>
    <property type="match status" value="1"/>
</dbReference>
<accession>A0ABY4P0U2</accession>
<evidence type="ECO:0000259" key="6">
    <source>
        <dbReference type="PROSITE" id="PS51085"/>
    </source>
</evidence>
<dbReference type="Proteomes" id="UP000830158">
    <property type="component" value="Chromosome"/>
</dbReference>
<dbReference type="SUPFAM" id="SSF47741">
    <property type="entry name" value="CO dehydrogenase ISP C-domain like"/>
    <property type="match status" value="1"/>
</dbReference>
<evidence type="ECO:0000256" key="4">
    <source>
        <dbReference type="ARBA" id="ARBA00023004"/>
    </source>
</evidence>
<dbReference type="InterPro" id="IPR012675">
    <property type="entry name" value="Beta-grasp_dom_sf"/>
</dbReference>
<evidence type="ECO:0000256" key="2">
    <source>
        <dbReference type="ARBA" id="ARBA00022723"/>
    </source>
</evidence>
<dbReference type="PROSITE" id="PS00197">
    <property type="entry name" value="2FE2S_FER_1"/>
    <property type="match status" value="1"/>
</dbReference>
<dbReference type="Pfam" id="PF00111">
    <property type="entry name" value="Fer2"/>
    <property type="match status" value="1"/>
</dbReference>
<dbReference type="InterPro" id="IPR006058">
    <property type="entry name" value="2Fe2S_fd_BS"/>
</dbReference>
<evidence type="ECO:0000256" key="1">
    <source>
        <dbReference type="ARBA" id="ARBA00022714"/>
    </source>
</evidence>
<dbReference type="PANTHER" id="PTHR44379:SF8">
    <property type="entry name" value="XANTHINE DEHYDROGENASE IRON-SULFUR-BINDING SUBUNIT XDHC-RELATED"/>
    <property type="match status" value="1"/>
</dbReference>
<dbReference type="InterPro" id="IPR001041">
    <property type="entry name" value="2Fe-2S_ferredoxin-type"/>
</dbReference>
<sequence length="175" mass="18348">MTTTARPMPGRRTRRAITVRVNGEEVTGAVEPRTHLADFLREKAQLTGTHTSCHQGPCGACTVLVDGLSARSCLTLAVQADGAEVTTVEGIAERGALSVLQQAFIEHFGFQCGYCTPGMIVLGTEILAEAAAGAVFTREDLRARLSANLCRCTGYVGIVNALEAALAAQARGESA</sequence>
<keyword evidence="2" id="KW-0479">Metal-binding</keyword>
<dbReference type="PROSITE" id="PS51085">
    <property type="entry name" value="2FE2S_FER_2"/>
    <property type="match status" value="1"/>
</dbReference>
<dbReference type="EMBL" id="CP091196">
    <property type="protein sequence ID" value="UQS25959.1"/>
    <property type="molecule type" value="Genomic_DNA"/>
</dbReference>
<dbReference type="InterPro" id="IPR036884">
    <property type="entry name" value="2Fe-2S-bd_dom_sf"/>
</dbReference>
<dbReference type="RefSeq" id="WP_240323230.1">
    <property type="nucleotide sequence ID" value="NZ_CP091196.1"/>
</dbReference>
<protein>
    <submittedName>
        <fullName evidence="7">(2Fe-2S)-binding protein</fullName>
    </submittedName>
</protein>
<keyword evidence="1" id="KW-0001">2Fe-2S</keyword>
<dbReference type="InterPro" id="IPR036010">
    <property type="entry name" value="2Fe-2S_ferredoxin-like_sf"/>
</dbReference>